<dbReference type="PANTHER" id="PTHR43757:SF2">
    <property type="entry name" value="AMINOMETHYLTRANSFERASE, MITOCHONDRIAL"/>
    <property type="match status" value="1"/>
</dbReference>
<dbReference type="Gene3D" id="3.30.1360.120">
    <property type="entry name" value="Probable tRNA modification gtpase trme, domain 1"/>
    <property type="match status" value="1"/>
</dbReference>
<dbReference type="GO" id="GO:0032259">
    <property type="term" value="P:methylation"/>
    <property type="evidence" value="ECO:0007669"/>
    <property type="project" value="UniProtKB-KW"/>
</dbReference>
<organism evidence="3">
    <name type="scientific">uncultured spirochete</name>
    <dbReference type="NCBI Taxonomy" id="156406"/>
    <lineage>
        <taxon>Bacteria</taxon>
        <taxon>Pseudomonadati</taxon>
        <taxon>Spirochaetota</taxon>
        <taxon>Spirochaetia</taxon>
        <taxon>Spirochaetales</taxon>
        <taxon>environmental samples</taxon>
    </lineage>
</organism>
<protein>
    <submittedName>
        <fullName evidence="3">Aminomethyltransferase</fullName>
    </submittedName>
</protein>
<name>A0A3P3XQ35_9SPIR</name>
<feature type="domain" description="GCVT N-terminal" evidence="2">
    <location>
        <begin position="62"/>
        <end position="245"/>
    </location>
</feature>
<dbReference type="InterPro" id="IPR029043">
    <property type="entry name" value="GcvT/YgfZ_C"/>
</dbReference>
<dbReference type="SUPFAM" id="SSF103025">
    <property type="entry name" value="Folate-binding domain"/>
    <property type="match status" value="1"/>
</dbReference>
<gene>
    <name evidence="3" type="ORF">SPIRO4BDMA_40952</name>
</gene>
<dbReference type="SUPFAM" id="SSF101790">
    <property type="entry name" value="Aminomethyltransferase beta-barrel domain"/>
    <property type="match status" value="1"/>
</dbReference>
<dbReference type="InterPro" id="IPR006222">
    <property type="entry name" value="GCVT_N"/>
</dbReference>
<feature type="binding site" evidence="1">
    <location>
        <position position="200"/>
    </location>
    <ligand>
        <name>substrate</name>
    </ligand>
</feature>
<dbReference type="PIRSF" id="PIRSF006487">
    <property type="entry name" value="GcvT"/>
    <property type="match status" value="1"/>
</dbReference>
<dbReference type="AlphaFoldDB" id="A0A3P3XQ35"/>
<reference evidence="3" key="1">
    <citation type="submission" date="2017-02" db="EMBL/GenBank/DDBJ databases">
        <authorList>
            <person name="Regsiter A."/>
            <person name="William W."/>
        </authorList>
    </citation>
    <scope>NUCLEOTIDE SEQUENCE</scope>
    <source>
        <strain evidence="3">BdmA 4</strain>
    </source>
</reference>
<dbReference type="InterPro" id="IPR027266">
    <property type="entry name" value="TrmE/GcvT-like"/>
</dbReference>
<sequence length="447" mass="50379">MKEIPITLNKVSELKYVPQYHDVKTYANIFGGIFQWEADDWESTSLSWKKSCYIHAGISGVEVTLKGPDAQKLVSMSAINNCYNWKVGFAKHLVMCDDNGLISSHALVNRTEADAFVMSAANPWPWIKLLNTGKYNAQPFFRDIFVFQCAGPKSLTCIEDLTQTDLHDMKCLEFRPVKIPGLDAKVEVERIGMSGTLSYELRGAGEDGPAVYDAFYKLGKEKYDMKRLGWRTYFVNHTEGGYPQTSCSFSQACDYDPEFVSSGMNLLPPVYTGSYDPANYRARLRTPGEVGWMWMAKFDHEFVGRAAVEAEAKAPKRTIVTLEWNTDDVVNIYDSQFRDGEPYKYMEMPIAPQQPAGGHADRVLTVDGKEIGVSSSVVYSKYFHKTISQCTIDVDQADIGNEVIVEWGDFGGKIKKVRATVARFPYLDLVRNEKYDMNTVPSGVIER</sequence>
<accession>A0A3P3XQ35</accession>
<evidence type="ECO:0000259" key="2">
    <source>
        <dbReference type="Pfam" id="PF01571"/>
    </source>
</evidence>
<evidence type="ECO:0000256" key="1">
    <source>
        <dbReference type="PIRSR" id="PIRSR006487-1"/>
    </source>
</evidence>
<proteinExistence type="predicted"/>
<dbReference type="Pfam" id="PF01571">
    <property type="entry name" value="GCV_T"/>
    <property type="match status" value="1"/>
</dbReference>
<dbReference type="EMBL" id="FWDO01000004">
    <property type="protein sequence ID" value="SLM18380.1"/>
    <property type="molecule type" value="Genomic_DNA"/>
</dbReference>
<evidence type="ECO:0000313" key="3">
    <source>
        <dbReference type="EMBL" id="SLM18380.1"/>
    </source>
</evidence>
<dbReference type="GO" id="GO:0008168">
    <property type="term" value="F:methyltransferase activity"/>
    <property type="evidence" value="ECO:0007669"/>
    <property type="project" value="UniProtKB-KW"/>
</dbReference>
<dbReference type="InterPro" id="IPR028896">
    <property type="entry name" value="GcvT/YgfZ/DmdA"/>
</dbReference>
<dbReference type="PANTHER" id="PTHR43757">
    <property type="entry name" value="AMINOMETHYLTRANSFERASE"/>
    <property type="match status" value="1"/>
</dbReference>
<keyword evidence="3" id="KW-0489">Methyltransferase</keyword>
<keyword evidence="3" id="KW-0808">Transferase</keyword>